<keyword evidence="3" id="KW-1185">Reference proteome</keyword>
<gene>
    <name evidence="2" type="ORF">SAMN06272737_1641</name>
</gene>
<feature type="region of interest" description="Disordered" evidence="1">
    <location>
        <begin position="226"/>
        <end position="299"/>
    </location>
</feature>
<name>A0A239AXW5_9ACTN</name>
<feature type="region of interest" description="Disordered" evidence="1">
    <location>
        <begin position="172"/>
        <end position="213"/>
    </location>
</feature>
<dbReference type="AlphaFoldDB" id="A0A239AXW5"/>
<evidence type="ECO:0000313" key="2">
    <source>
        <dbReference type="EMBL" id="SNS00339.1"/>
    </source>
</evidence>
<feature type="region of interest" description="Disordered" evidence="1">
    <location>
        <begin position="1"/>
        <end position="27"/>
    </location>
</feature>
<dbReference type="Proteomes" id="UP000198403">
    <property type="component" value="Unassembled WGS sequence"/>
</dbReference>
<organism evidence="2 3">
    <name type="scientific">Blastococcus mobilis</name>
    <dbReference type="NCBI Taxonomy" id="1938746"/>
    <lineage>
        <taxon>Bacteria</taxon>
        <taxon>Bacillati</taxon>
        <taxon>Actinomycetota</taxon>
        <taxon>Actinomycetes</taxon>
        <taxon>Geodermatophilales</taxon>
        <taxon>Geodermatophilaceae</taxon>
        <taxon>Blastococcus</taxon>
    </lineage>
</organism>
<evidence type="ECO:0000256" key="1">
    <source>
        <dbReference type="SAM" id="MobiDB-lite"/>
    </source>
</evidence>
<proteinExistence type="predicted"/>
<sequence>MSPPRPECPGSACPSGRTAATPCETGSARPVQCLAHQSEPDRGCGGAPDRGAAAGEEVVRAADRQRAHRRRRRHQCHHGRPLAVRLGINRRRHLDLDGENNRTPGKITAHYPGHLIHVDVKKVGRIPDGVGWRAHGRGSDAYRFADRAKTMGAKAGYVYLHCAVDGFSRLATPSLGQRNGQDRDRVLRPRPGVLRRSGHHREHPGDHPTTAPVDRAAAFTRSLYDAARHQRTRPSRPSTTARSSATSGSWPRSCSTLAPGPPKPSEPTDQDLGGALELPPTAHRRRESTTRLTPPRRRH</sequence>
<accession>A0A239AXW5</accession>
<feature type="region of interest" description="Disordered" evidence="1">
    <location>
        <begin position="37"/>
        <end position="56"/>
    </location>
</feature>
<protein>
    <submittedName>
        <fullName evidence="2">Uncharacterized protein</fullName>
    </submittedName>
</protein>
<reference evidence="2 3" key="1">
    <citation type="submission" date="2017-06" db="EMBL/GenBank/DDBJ databases">
        <authorList>
            <person name="Kim H.J."/>
            <person name="Triplett B.A."/>
        </authorList>
    </citation>
    <scope>NUCLEOTIDE SEQUENCE [LARGE SCALE GENOMIC DNA]</scope>
    <source>
        <strain evidence="2 3">DSM 44272</strain>
    </source>
</reference>
<evidence type="ECO:0000313" key="3">
    <source>
        <dbReference type="Proteomes" id="UP000198403"/>
    </source>
</evidence>
<feature type="compositionally biased region" description="Low complexity" evidence="1">
    <location>
        <begin position="235"/>
        <end position="247"/>
    </location>
</feature>
<dbReference type="EMBL" id="FZNO01000064">
    <property type="protein sequence ID" value="SNS00339.1"/>
    <property type="molecule type" value="Genomic_DNA"/>
</dbReference>